<evidence type="ECO:0000313" key="1">
    <source>
        <dbReference type="EMBL" id="MCW1887650.1"/>
    </source>
</evidence>
<comment type="caution">
    <text evidence="1">The sequence shown here is derived from an EMBL/GenBank/DDBJ whole genome shotgun (WGS) entry which is preliminary data.</text>
</comment>
<dbReference type="PANTHER" id="PTHR43861">
    <property type="entry name" value="TRANS-ACONITATE 2-METHYLTRANSFERASE-RELATED"/>
    <property type="match status" value="1"/>
</dbReference>
<dbReference type="CDD" id="cd02440">
    <property type="entry name" value="AdoMet_MTases"/>
    <property type="match status" value="1"/>
</dbReference>
<dbReference type="Pfam" id="PF13489">
    <property type="entry name" value="Methyltransf_23"/>
    <property type="match status" value="1"/>
</dbReference>
<organism evidence="1 2">
    <name type="scientific">Luteolibacter flavescens</name>
    <dbReference type="NCBI Taxonomy" id="1859460"/>
    <lineage>
        <taxon>Bacteria</taxon>
        <taxon>Pseudomonadati</taxon>
        <taxon>Verrucomicrobiota</taxon>
        <taxon>Verrucomicrobiia</taxon>
        <taxon>Verrucomicrobiales</taxon>
        <taxon>Verrucomicrobiaceae</taxon>
        <taxon>Luteolibacter</taxon>
    </lineage>
</organism>
<dbReference type="GO" id="GO:0008168">
    <property type="term" value="F:methyltransferase activity"/>
    <property type="evidence" value="ECO:0007669"/>
    <property type="project" value="UniProtKB-KW"/>
</dbReference>
<reference evidence="1 2" key="1">
    <citation type="submission" date="2022-10" db="EMBL/GenBank/DDBJ databases">
        <title>Luteolibacter flavescens strain MCCC 1K03193, whole genome shotgun sequencing project.</title>
        <authorList>
            <person name="Zhao G."/>
            <person name="Shen L."/>
        </authorList>
    </citation>
    <scope>NUCLEOTIDE SEQUENCE [LARGE SCALE GENOMIC DNA]</scope>
    <source>
        <strain evidence="1 2">MCCC 1K03193</strain>
    </source>
</reference>
<dbReference type="GO" id="GO:0032259">
    <property type="term" value="P:methylation"/>
    <property type="evidence" value="ECO:0007669"/>
    <property type="project" value="UniProtKB-KW"/>
</dbReference>
<gene>
    <name evidence="1" type="ORF">OKA04_23130</name>
</gene>
<dbReference type="InterPro" id="IPR029063">
    <property type="entry name" value="SAM-dependent_MTases_sf"/>
</dbReference>
<dbReference type="EMBL" id="JAPDDS010000020">
    <property type="protein sequence ID" value="MCW1887650.1"/>
    <property type="molecule type" value="Genomic_DNA"/>
</dbReference>
<evidence type="ECO:0000313" key="2">
    <source>
        <dbReference type="Proteomes" id="UP001207930"/>
    </source>
</evidence>
<dbReference type="SUPFAM" id="SSF53335">
    <property type="entry name" value="S-adenosyl-L-methionine-dependent methyltransferases"/>
    <property type="match status" value="1"/>
</dbReference>
<keyword evidence="1" id="KW-0489">Methyltransferase</keyword>
<proteinExistence type="predicted"/>
<protein>
    <submittedName>
        <fullName evidence="1">Class I SAM-dependent methyltransferase</fullName>
    </submittedName>
</protein>
<keyword evidence="2" id="KW-1185">Reference proteome</keyword>
<sequence>MLRRVSAYTSLEALLHDAFWADEGEPVELAMLDELLRGHPGTSLEIGCGSGRLLLPLLQKGHDVEGLELSREMLAMCEKSAADLSLAPVLHEGDMTVFDSGKKYHSLLLPAFTFQLAPDPAAALAHFHRLLEKDGLLYLSVFIPMAELHRELPEGEWYEDHRTSLPDGRAAAVHTRHRLDRKNRVLEREHRYELFAADGSLETEHLSSQTLRWFTPRQLRGMLEKSGFEAVHALADFDPELPVDDEAQIVTVVARKRPPAARKATAVKRRTR</sequence>
<name>A0ABT3FXC5_9BACT</name>
<dbReference type="RefSeq" id="WP_264503606.1">
    <property type="nucleotide sequence ID" value="NZ_JAPDDS010000020.1"/>
</dbReference>
<dbReference type="Gene3D" id="3.40.50.150">
    <property type="entry name" value="Vaccinia Virus protein VP39"/>
    <property type="match status" value="1"/>
</dbReference>
<dbReference type="Proteomes" id="UP001207930">
    <property type="component" value="Unassembled WGS sequence"/>
</dbReference>
<accession>A0ABT3FXC5</accession>
<keyword evidence="1" id="KW-0808">Transferase</keyword>